<dbReference type="PIRSF" id="PIRSF036979">
    <property type="entry name" value="Arginase"/>
    <property type="match status" value="1"/>
</dbReference>
<dbReference type="InterPro" id="IPR006035">
    <property type="entry name" value="Ureohydrolase"/>
</dbReference>
<dbReference type="AlphaFoldDB" id="A0A8S1LS53"/>
<name>A0A8S1LS53_PARPR</name>
<evidence type="ECO:0000256" key="1">
    <source>
        <dbReference type="ARBA" id="ARBA00022723"/>
    </source>
</evidence>
<comment type="caution">
    <text evidence="4">The sequence shown here is derived from an EMBL/GenBank/DDBJ whole genome shotgun (WGS) entry which is preliminary data.</text>
</comment>
<dbReference type="PROSITE" id="PS51409">
    <property type="entry name" value="ARGINASE_2"/>
    <property type="match status" value="1"/>
</dbReference>
<evidence type="ECO:0008006" key="6">
    <source>
        <dbReference type="Google" id="ProtNLM"/>
    </source>
</evidence>
<dbReference type="OMA" id="YMKDISN"/>
<proteinExistence type="inferred from homology"/>
<dbReference type="GO" id="GO:0033389">
    <property type="term" value="P:putrescine biosynthetic process from arginine, via agmatine"/>
    <property type="evidence" value="ECO:0007669"/>
    <property type="project" value="TreeGrafter"/>
</dbReference>
<evidence type="ECO:0000256" key="2">
    <source>
        <dbReference type="ARBA" id="ARBA00022801"/>
    </source>
</evidence>
<evidence type="ECO:0000313" key="5">
    <source>
        <dbReference type="Proteomes" id="UP000688137"/>
    </source>
</evidence>
<dbReference type="PANTHER" id="PTHR11358">
    <property type="entry name" value="ARGINASE/AGMATINASE"/>
    <property type="match status" value="1"/>
</dbReference>
<dbReference type="GO" id="GO:0046872">
    <property type="term" value="F:metal ion binding"/>
    <property type="evidence" value="ECO:0007669"/>
    <property type="project" value="UniProtKB-KW"/>
</dbReference>
<sequence length="298" mass="33708">MSDDPRLKIVEGIDGDYVIIGFPHHIGAKRDNVRIGQDHGPDSLRRFLPRIGPLKNAEYMKDISNFIISDYGNIHVDDDQNLEKLLEKLNNKVKIVQNKNHIPIVIGGSKDCVFGVVNDDLHVISINHIPDIQLPYDGNKPSINSGLRASTSKISITYFGYDNSKLNQEQENYINEKYNGISLQKIRQVQKEFHQDLEQQVTQAGILFKQIITNIQGKRIHVSISLEAIDSAFCPGVSRPCVQGLSVEEIFEIVYLAGKYCVSLDITDYNPTIEDYRTGFLLGNLIYYFILSKGKDIK</sequence>
<gene>
    <name evidence="4" type="ORF">PPRIM_AZ9-3.1.T0410011</name>
</gene>
<keyword evidence="1" id="KW-0479">Metal-binding</keyword>
<keyword evidence="2" id="KW-0378">Hydrolase</keyword>
<dbReference type="Proteomes" id="UP000688137">
    <property type="component" value="Unassembled WGS sequence"/>
</dbReference>
<comment type="similarity">
    <text evidence="3">Belongs to the arginase family.</text>
</comment>
<evidence type="ECO:0000313" key="4">
    <source>
        <dbReference type="EMBL" id="CAD8067486.1"/>
    </source>
</evidence>
<organism evidence="4 5">
    <name type="scientific">Paramecium primaurelia</name>
    <dbReference type="NCBI Taxonomy" id="5886"/>
    <lineage>
        <taxon>Eukaryota</taxon>
        <taxon>Sar</taxon>
        <taxon>Alveolata</taxon>
        <taxon>Ciliophora</taxon>
        <taxon>Intramacronucleata</taxon>
        <taxon>Oligohymenophorea</taxon>
        <taxon>Peniculida</taxon>
        <taxon>Parameciidae</taxon>
        <taxon>Paramecium</taxon>
    </lineage>
</organism>
<reference evidence="4" key="1">
    <citation type="submission" date="2021-01" db="EMBL/GenBank/DDBJ databases">
        <authorList>
            <consortium name="Genoscope - CEA"/>
            <person name="William W."/>
        </authorList>
    </citation>
    <scope>NUCLEOTIDE SEQUENCE</scope>
</reference>
<dbReference type="GO" id="GO:0008783">
    <property type="term" value="F:agmatinase activity"/>
    <property type="evidence" value="ECO:0007669"/>
    <property type="project" value="TreeGrafter"/>
</dbReference>
<protein>
    <recommendedName>
        <fullName evidence="6">Arginase</fullName>
    </recommendedName>
</protein>
<accession>A0A8S1LS53</accession>
<keyword evidence="5" id="KW-1185">Reference proteome</keyword>
<dbReference type="EMBL" id="CAJJDM010000040">
    <property type="protein sequence ID" value="CAD8067486.1"/>
    <property type="molecule type" value="Genomic_DNA"/>
</dbReference>
<evidence type="ECO:0000256" key="3">
    <source>
        <dbReference type="PROSITE-ProRule" id="PRU00742"/>
    </source>
</evidence>
<dbReference type="Pfam" id="PF00491">
    <property type="entry name" value="Arginase"/>
    <property type="match status" value="1"/>
</dbReference>
<dbReference type="PANTHER" id="PTHR11358:SF26">
    <property type="entry name" value="GUANIDINO ACID HYDROLASE, MITOCHONDRIAL"/>
    <property type="match status" value="1"/>
</dbReference>